<comment type="caution">
    <text evidence="2">The sequence shown here is derived from an EMBL/GenBank/DDBJ whole genome shotgun (WGS) entry which is preliminary data.</text>
</comment>
<evidence type="ECO:0000313" key="3">
    <source>
        <dbReference type="Proteomes" id="UP000251211"/>
    </source>
</evidence>
<feature type="transmembrane region" description="Helical" evidence="1">
    <location>
        <begin position="109"/>
        <end position="126"/>
    </location>
</feature>
<dbReference type="EMBL" id="UAUI01000001">
    <property type="protein sequence ID" value="SPZ34068.1"/>
    <property type="molecule type" value="Genomic_DNA"/>
</dbReference>
<keyword evidence="1" id="KW-0812">Transmembrane</keyword>
<keyword evidence="1" id="KW-0472">Membrane</keyword>
<organism evidence="2 3">
    <name type="scientific">Rhodococcus wratislaviensis</name>
    <name type="common">Tsukamurella wratislaviensis</name>
    <dbReference type="NCBI Taxonomy" id="44752"/>
    <lineage>
        <taxon>Bacteria</taxon>
        <taxon>Bacillati</taxon>
        <taxon>Actinomycetota</taxon>
        <taxon>Actinomycetes</taxon>
        <taxon>Mycobacteriales</taxon>
        <taxon>Nocardiaceae</taxon>
        <taxon>Rhodococcus</taxon>
    </lineage>
</organism>
<evidence type="ECO:0008006" key="4">
    <source>
        <dbReference type="Google" id="ProtNLM"/>
    </source>
</evidence>
<dbReference type="Proteomes" id="UP000251211">
    <property type="component" value="Unassembled WGS sequence"/>
</dbReference>
<sequence length="253" mass="26246">MGVDGPDLPCMVLANACELYRDSGFIGQPAAAVTSLAFVIAGLAVVARRPHGAPTVTYGLLVVAVGAGSLVAHGPNPSGQAYAHDLPIATLLAYIAVDAASDRFGRRLSPGWWLVVPVVMIPAVAAGPTTSTIAQAILAAVAVGLGLERARVRPQLRRTTIVAVLLLASGALLGTIGDRTSICRPSSVLQGHALWHVLAAAGLWRLASTLSAPGCLSGNHPRRSSGRPSARRDHCAVGRPSVRMMSRVRRSQR</sequence>
<feature type="transmembrane region" description="Helical" evidence="1">
    <location>
        <begin position="25"/>
        <end position="46"/>
    </location>
</feature>
<keyword evidence="1" id="KW-1133">Transmembrane helix</keyword>
<gene>
    <name evidence="2" type="ORF">NCTC13229_00034</name>
</gene>
<feature type="transmembrane region" description="Helical" evidence="1">
    <location>
        <begin position="58"/>
        <end position="75"/>
    </location>
</feature>
<dbReference type="AlphaFoldDB" id="A0AB38F4B1"/>
<proteinExistence type="predicted"/>
<name>A0AB38F4B1_RHOWR</name>
<evidence type="ECO:0000313" key="2">
    <source>
        <dbReference type="EMBL" id="SPZ34068.1"/>
    </source>
</evidence>
<feature type="transmembrane region" description="Helical" evidence="1">
    <location>
        <begin position="159"/>
        <end position="177"/>
    </location>
</feature>
<reference evidence="2 3" key="1">
    <citation type="submission" date="2018-06" db="EMBL/GenBank/DDBJ databases">
        <authorList>
            <consortium name="Pathogen Informatics"/>
            <person name="Doyle S."/>
        </authorList>
    </citation>
    <scope>NUCLEOTIDE SEQUENCE [LARGE SCALE GENOMIC DNA]</scope>
    <source>
        <strain evidence="2 3">NCTC13229</strain>
    </source>
</reference>
<protein>
    <recommendedName>
        <fullName evidence="4">Ceramidase</fullName>
    </recommendedName>
</protein>
<evidence type="ECO:0000256" key="1">
    <source>
        <dbReference type="SAM" id="Phobius"/>
    </source>
</evidence>
<accession>A0AB38F4B1</accession>